<dbReference type="SUPFAM" id="SSF56112">
    <property type="entry name" value="Protein kinase-like (PK-like)"/>
    <property type="match status" value="1"/>
</dbReference>
<dbReference type="InterPro" id="IPR011009">
    <property type="entry name" value="Kinase-like_dom_sf"/>
</dbReference>
<feature type="domain" description="CHK kinase-like" evidence="1">
    <location>
        <begin position="145"/>
        <end position="337"/>
    </location>
</feature>
<organism evidence="2 3">
    <name type="scientific">Meganyctiphanes norvegica</name>
    <name type="common">Northern krill</name>
    <name type="synonym">Thysanopoda norvegica</name>
    <dbReference type="NCBI Taxonomy" id="48144"/>
    <lineage>
        <taxon>Eukaryota</taxon>
        <taxon>Metazoa</taxon>
        <taxon>Ecdysozoa</taxon>
        <taxon>Arthropoda</taxon>
        <taxon>Crustacea</taxon>
        <taxon>Multicrustacea</taxon>
        <taxon>Malacostraca</taxon>
        <taxon>Eumalacostraca</taxon>
        <taxon>Eucarida</taxon>
        <taxon>Euphausiacea</taxon>
        <taxon>Euphausiidae</taxon>
        <taxon>Meganyctiphanes</taxon>
    </lineage>
</organism>
<name>A0AAV2Q9D4_MEGNR</name>
<evidence type="ECO:0000259" key="1">
    <source>
        <dbReference type="SMART" id="SM00587"/>
    </source>
</evidence>
<keyword evidence="3" id="KW-1185">Reference proteome</keyword>
<dbReference type="PANTHER" id="PTHR11012:SF30">
    <property type="entry name" value="PROTEIN KINASE-LIKE DOMAIN-CONTAINING"/>
    <property type="match status" value="1"/>
</dbReference>
<dbReference type="InterPro" id="IPR015897">
    <property type="entry name" value="CHK_kinase-like"/>
</dbReference>
<dbReference type="SMART" id="SM00587">
    <property type="entry name" value="CHK"/>
    <property type="match status" value="1"/>
</dbReference>
<proteinExistence type="predicted"/>
<reference evidence="2 3" key="1">
    <citation type="submission" date="2024-05" db="EMBL/GenBank/DDBJ databases">
        <authorList>
            <person name="Wallberg A."/>
        </authorList>
    </citation>
    <scope>NUCLEOTIDE SEQUENCE [LARGE SCALE GENOMIC DNA]</scope>
</reference>
<protein>
    <recommendedName>
        <fullName evidence="1">CHK kinase-like domain-containing protein</fullName>
    </recommendedName>
</protein>
<sequence>MIEPSTPVQKYLRACQASTVLDKGNIQIQSSPAEKYIVTHHIEAALASDKGSDAKLNSWKIVDFVEKGDNFGSLITSVLVNYKLLNIECKVSYIVKIIPNQYIKEIKFYTEVLPLLNSSLKSVWQPALRIPKCIHVSSEEQIALMILEDLRPRGFKMFERKKGLDIQHTKLALAELARLHASSIILHRNINEILSDKFDFLKATTTVEDEMKTIFQGNVTTAIMMLDKIGGYKNVISWLKNILPTVDEIYTSSIAPAPPFEVLCHGDCWNNNLLFRYDDSGQPVEVQLVDLQASFVSSPAVDINYLLYTSLSGDVRNGNISSFLSIYHNAFKKVLKAAETKIPFTKVELLQEFRKRNIFGLLMGMNIACSIVSEGSDLMSDADNTLEPHSFVTDWREKQLYLLEANPLVKPRFLAIFDEMVENCIID</sequence>
<dbReference type="AlphaFoldDB" id="A0AAV2Q9D4"/>
<gene>
    <name evidence="2" type="ORF">MNOR_LOCUS9078</name>
</gene>
<dbReference type="Gene3D" id="3.90.1200.10">
    <property type="match status" value="1"/>
</dbReference>
<dbReference type="EMBL" id="CAXKWB010004312">
    <property type="protein sequence ID" value="CAL4073280.1"/>
    <property type="molecule type" value="Genomic_DNA"/>
</dbReference>
<dbReference type="PANTHER" id="PTHR11012">
    <property type="entry name" value="PROTEIN KINASE-LIKE DOMAIN-CONTAINING"/>
    <property type="match status" value="1"/>
</dbReference>
<dbReference type="Proteomes" id="UP001497623">
    <property type="component" value="Unassembled WGS sequence"/>
</dbReference>
<evidence type="ECO:0000313" key="3">
    <source>
        <dbReference type="Proteomes" id="UP001497623"/>
    </source>
</evidence>
<dbReference type="InterPro" id="IPR004119">
    <property type="entry name" value="EcKL"/>
</dbReference>
<accession>A0AAV2Q9D4</accession>
<comment type="caution">
    <text evidence="2">The sequence shown here is derived from an EMBL/GenBank/DDBJ whole genome shotgun (WGS) entry which is preliminary data.</text>
</comment>
<evidence type="ECO:0000313" key="2">
    <source>
        <dbReference type="EMBL" id="CAL4073280.1"/>
    </source>
</evidence>
<dbReference type="Pfam" id="PF02958">
    <property type="entry name" value="EcKL"/>
    <property type="match status" value="1"/>
</dbReference>